<evidence type="ECO:0000313" key="3">
    <source>
        <dbReference type="Proteomes" id="UP000008851"/>
    </source>
</evidence>
<dbReference type="KEGG" id="xor:XOC_2403"/>
<organism evidence="2 3">
    <name type="scientific">Xanthomonas oryzae pv. oryzicola (strain BLS256)</name>
    <dbReference type="NCBI Taxonomy" id="383407"/>
    <lineage>
        <taxon>Bacteria</taxon>
        <taxon>Pseudomonadati</taxon>
        <taxon>Pseudomonadota</taxon>
        <taxon>Gammaproteobacteria</taxon>
        <taxon>Lysobacterales</taxon>
        <taxon>Lysobacteraceae</taxon>
        <taxon>Xanthomonas</taxon>
    </lineage>
</organism>
<evidence type="ECO:0000256" key="1">
    <source>
        <dbReference type="SAM" id="MobiDB-lite"/>
    </source>
</evidence>
<accession>G7TFH9</accession>
<proteinExistence type="predicted"/>
<protein>
    <submittedName>
        <fullName evidence="2">Uncharacterized protein</fullName>
    </submittedName>
</protein>
<evidence type="ECO:0000313" key="2">
    <source>
        <dbReference type="EMBL" id="AEQ96536.1"/>
    </source>
</evidence>
<name>G7TFH9_XANOB</name>
<gene>
    <name evidence="2" type="ORF">XOC_2403</name>
</gene>
<dbReference type="EMBL" id="CP003057">
    <property type="protein sequence ID" value="AEQ96536.1"/>
    <property type="molecule type" value="Genomic_DNA"/>
</dbReference>
<reference evidence="2 3" key="1">
    <citation type="journal article" date="2011" name="J. Bacteriol.">
        <title>Two new complete genome sequences offer insight into host and tissue specificity of plant pathogenic Xanthomonas spp.</title>
        <authorList>
            <person name="Bogdanove A.J."/>
            <person name="Koebnik R."/>
            <person name="Lu H."/>
            <person name="Furutani A."/>
            <person name="Angiuoli S.V."/>
            <person name="Patil P.B."/>
            <person name="Van Sluys M.A."/>
            <person name="Ryan R.P."/>
            <person name="Meyer D.F."/>
            <person name="Han S.W."/>
            <person name="Aparna G."/>
            <person name="Rajaram M."/>
            <person name="Delcher A.L."/>
            <person name="Phillippy A.M."/>
            <person name="Puiu D."/>
            <person name="Schatz M.C."/>
            <person name="Shumway M."/>
            <person name="Sommer D.D."/>
            <person name="Trapnell C."/>
            <person name="Benahmed F."/>
            <person name="Dimitrov G."/>
            <person name="Madupu R."/>
            <person name="Radune D."/>
            <person name="Sullivan S."/>
            <person name="Jha G."/>
            <person name="Ishihara H."/>
            <person name="Lee S.W."/>
            <person name="Pandey A."/>
            <person name="Sharma V."/>
            <person name="Sriariyanun M."/>
            <person name="Szurek B."/>
            <person name="Vera-Cruz C.M."/>
            <person name="Dorman K.S."/>
            <person name="Ronald P.C."/>
            <person name="Verdier V."/>
            <person name="Dow J.M."/>
            <person name="Sonti R.V."/>
            <person name="Tsuge S."/>
            <person name="Brendel V.P."/>
            <person name="Rabinowicz P.D."/>
            <person name="Leach J.E."/>
            <person name="White F.F."/>
            <person name="Salzberg S.L."/>
        </authorList>
    </citation>
    <scope>NUCLEOTIDE SEQUENCE [LARGE SCALE GENOMIC DNA]</scope>
    <source>
        <strain evidence="2 3">BLS256</strain>
    </source>
</reference>
<feature type="compositionally biased region" description="Basic and acidic residues" evidence="1">
    <location>
        <begin position="43"/>
        <end position="54"/>
    </location>
</feature>
<dbReference type="Proteomes" id="UP000008851">
    <property type="component" value="Chromosome"/>
</dbReference>
<dbReference type="AlphaFoldDB" id="G7TFH9"/>
<dbReference type="HOGENOM" id="CLU_213452_0_0_6"/>
<sequence length="54" mass="5616">MIDSMTALLLAPSSTADAPMHAASDAAGAQGWHRNAGPAADAAGRRWDAQERIR</sequence>
<feature type="region of interest" description="Disordered" evidence="1">
    <location>
        <begin position="21"/>
        <end position="54"/>
    </location>
</feature>